<dbReference type="EMBL" id="JAVDXZ010000001">
    <property type="protein sequence ID" value="MDR7328351.1"/>
    <property type="molecule type" value="Genomic_DNA"/>
</dbReference>
<dbReference type="InterPro" id="IPR000566">
    <property type="entry name" value="Lipocln_cytosolic_FA-bd_dom"/>
</dbReference>
<evidence type="ECO:0000313" key="5">
    <source>
        <dbReference type="Proteomes" id="UP001180840"/>
    </source>
</evidence>
<dbReference type="Pfam" id="PF08212">
    <property type="entry name" value="Lipocalin_2"/>
    <property type="match status" value="1"/>
</dbReference>
<organism evidence="4 5">
    <name type="scientific">Corynebacterium guangdongense</name>
    <dbReference type="NCBI Taxonomy" id="1783348"/>
    <lineage>
        <taxon>Bacteria</taxon>
        <taxon>Bacillati</taxon>
        <taxon>Actinomycetota</taxon>
        <taxon>Actinomycetes</taxon>
        <taxon>Mycobacteriales</taxon>
        <taxon>Corynebacteriaceae</taxon>
        <taxon>Corynebacterium</taxon>
    </lineage>
</organism>
<dbReference type="Gene3D" id="2.40.128.20">
    <property type="match status" value="1"/>
</dbReference>
<dbReference type="InterPro" id="IPR047202">
    <property type="entry name" value="Lipocalin_Blc-like_dom"/>
</dbReference>
<dbReference type="PANTHER" id="PTHR10612">
    <property type="entry name" value="APOLIPOPROTEIN D"/>
    <property type="match status" value="1"/>
</dbReference>
<reference evidence="4" key="1">
    <citation type="submission" date="2023-07" db="EMBL/GenBank/DDBJ databases">
        <title>Sequencing the genomes of 1000 actinobacteria strains.</title>
        <authorList>
            <person name="Klenk H.-P."/>
        </authorList>
    </citation>
    <scope>NUCLEOTIDE SEQUENCE</scope>
    <source>
        <strain evidence="4">DSM 107476</strain>
    </source>
</reference>
<name>A0ABU1ZTU1_9CORY</name>
<evidence type="ECO:0000256" key="2">
    <source>
        <dbReference type="PIRNR" id="PIRNR036893"/>
    </source>
</evidence>
<sequence length="219" mass="23311">MFRSLAATLAAAALTVALVPAAGAQQSSPTDFLDGGRLAGGSSQLAPTGFSPNPLPEYGGKIDLERYAGTWYQVAAVPQPFTLQCVDNVTAEYAVIDQDTISVRNSCGTPWGDRSAIEGFADVRSDASLRVNFGGIPFQDPNGPVNYRVTWLADDYSLAIVGDPDRRSGFILSRTPSLSAEQWSTARAVVQDRGWWDCAFVTYPVAGGKTTHQSLCALS</sequence>
<protein>
    <submittedName>
        <fullName evidence="4">Apolipoprotein D and lipocalin family protein</fullName>
    </submittedName>
</protein>
<dbReference type="InterPro" id="IPR022271">
    <property type="entry name" value="Lipocalin_ApoD"/>
</dbReference>
<comment type="similarity">
    <text evidence="1 2">Belongs to the calycin superfamily. Lipocalin family.</text>
</comment>
<dbReference type="SUPFAM" id="SSF50814">
    <property type="entry name" value="Lipocalins"/>
    <property type="match status" value="1"/>
</dbReference>
<comment type="caution">
    <text evidence="4">The sequence shown here is derived from an EMBL/GenBank/DDBJ whole genome shotgun (WGS) entry which is preliminary data.</text>
</comment>
<dbReference type="InterPro" id="IPR022272">
    <property type="entry name" value="Lipocalin_CS"/>
</dbReference>
<gene>
    <name evidence="4" type="ORF">J2S39_000027</name>
</gene>
<dbReference type="PROSITE" id="PS00213">
    <property type="entry name" value="LIPOCALIN"/>
    <property type="match status" value="1"/>
</dbReference>
<feature type="domain" description="Lipocalin/cytosolic fatty-acid binding" evidence="3">
    <location>
        <begin position="62"/>
        <end position="202"/>
    </location>
</feature>
<evidence type="ECO:0000313" key="4">
    <source>
        <dbReference type="EMBL" id="MDR7328351.1"/>
    </source>
</evidence>
<dbReference type="PIRSF" id="PIRSF036893">
    <property type="entry name" value="Lipocalin_ApoD"/>
    <property type="match status" value="1"/>
</dbReference>
<accession>A0ABU1ZTU1</accession>
<evidence type="ECO:0000259" key="3">
    <source>
        <dbReference type="Pfam" id="PF08212"/>
    </source>
</evidence>
<dbReference type="InterPro" id="IPR012674">
    <property type="entry name" value="Calycin"/>
</dbReference>
<dbReference type="Proteomes" id="UP001180840">
    <property type="component" value="Unassembled WGS sequence"/>
</dbReference>
<evidence type="ECO:0000256" key="1">
    <source>
        <dbReference type="ARBA" id="ARBA00006889"/>
    </source>
</evidence>
<keyword evidence="2" id="KW-0732">Signal</keyword>
<dbReference type="CDD" id="cd19438">
    <property type="entry name" value="lipocalin_Blc-like"/>
    <property type="match status" value="1"/>
</dbReference>
<proteinExistence type="inferred from homology"/>
<dbReference type="PANTHER" id="PTHR10612:SF34">
    <property type="entry name" value="APOLIPOPROTEIN D"/>
    <property type="match status" value="1"/>
</dbReference>
<feature type="signal peptide" evidence="2">
    <location>
        <begin position="1"/>
        <end position="24"/>
    </location>
</feature>
<keyword evidence="5" id="KW-1185">Reference proteome</keyword>
<dbReference type="RefSeq" id="WP_290197091.1">
    <property type="nucleotide sequence ID" value="NZ_CP047654.1"/>
</dbReference>
<feature type="chain" id="PRO_5045016935" evidence="2">
    <location>
        <begin position="25"/>
        <end position="219"/>
    </location>
</feature>